<dbReference type="EC" id="1.1.3.8" evidence="4"/>
<keyword evidence="8" id="KW-0274">FAD</keyword>
<evidence type="ECO:0000256" key="7">
    <source>
        <dbReference type="ARBA" id="ARBA00022729"/>
    </source>
</evidence>
<accession>A0A3L6RL73</accession>
<keyword evidence="9" id="KW-0560">Oxidoreductase</keyword>
<evidence type="ECO:0000256" key="2">
    <source>
        <dbReference type="ARBA" id="ARBA00005147"/>
    </source>
</evidence>
<dbReference type="UniPathway" id="UPA00132"/>
<sequence length="581" mass="63093">MATVEGQRAIMLLLLLLALAQMSLTSSSPPPDPVACADGASNCTITNAYASYPDRRTCHAAKAAYPRTEQELVAAVAAAVAAKRKVKVATRYGHSFTKLACPGGNAGAIISTRWLNRTVRVDARNRLITVESGMTLRGLISAAAEAGLALPYTPYWFGLTVGGLLGTGAHGNSLWGKGGAVHEYVVALRIVTPAPASHGFAMVRELGTGHPDLDAAKVSLGVLGVISQVTLRLQPMFKRSISFVKRDDTDLAEQVATWGRIHEFGDITWLPEERKVIYRQDDRVDVSAPGDGFNDNLGFRPFSATELEADRVQDDLLQENGTDATRCTAIRTAEAYLESHAFGLTNDGVNFTGYPVVGYQHRMQASGSCLDTKDDGLKSVCYWDPRIRGPFIYNTGLSVPLSRAPAFVADLKRLRDRNPQAFCVLGTSGVLMRYVKASTAYLGKPVDSLTVDIDYYRSHASGTPRAHADMIDEIEQMALHKYGGLPHWGKNRNFAFHGAIAKFPRAGEFLKVKHRYDPEGTFSSEWSDQVLGIKGQSTNILNMGCAMEGLCVCSDDSHCAPEKGYHCRPGKVYAEARVCAR</sequence>
<dbReference type="Gene3D" id="3.30.43.10">
    <property type="entry name" value="Uridine Diphospho-n-acetylenolpyruvylglucosamine Reductase, domain 2"/>
    <property type="match status" value="1"/>
</dbReference>
<dbReference type="InterPro" id="IPR016171">
    <property type="entry name" value="Vanillyl_alc_oxidase_C-sub2"/>
</dbReference>
<evidence type="ECO:0000256" key="6">
    <source>
        <dbReference type="ARBA" id="ARBA00022644"/>
    </source>
</evidence>
<dbReference type="EMBL" id="PQIB02000008">
    <property type="protein sequence ID" value="RLN05304.1"/>
    <property type="molecule type" value="Genomic_DNA"/>
</dbReference>
<dbReference type="Gene3D" id="3.30.70.2520">
    <property type="match status" value="1"/>
</dbReference>
<comment type="cofactor">
    <cofactor evidence="1">
        <name>FAD</name>
        <dbReference type="ChEBI" id="CHEBI:57692"/>
    </cofactor>
</comment>
<feature type="signal peptide" evidence="11">
    <location>
        <begin position="1"/>
        <end position="27"/>
    </location>
</feature>
<dbReference type="InterPro" id="IPR050432">
    <property type="entry name" value="FAD-linked_Oxidoreductases_BP"/>
</dbReference>
<evidence type="ECO:0000256" key="3">
    <source>
        <dbReference type="ARBA" id="ARBA00005466"/>
    </source>
</evidence>
<dbReference type="InterPro" id="IPR036318">
    <property type="entry name" value="FAD-bd_PCMH-like_sf"/>
</dbReference>
<dbReference type="GO" id="GO:0016020">
    <property type="term" value="C:membrane"/>
    <property type="evidence" value="ECO:0007669"/>
    <property type="project" value="InterPro"/>
</dbReference>
<dbReference type="PANTHER" id="PTHR13878">
    <property type="entry name" value="GULONOLACTONE OXIDASE"/>
    <property type="match status" value="1"/>
</dbReference>
<evidence type="ECO:0000256" key="10">
    <source>
        <dbReference type="ARBA" id="ARBA00048083"/>
    </source>
</evidence>
<dbReference type="Proteomes" id="UP000275267">
    <property type="component" value="Unassembled WGS sequence"/>
</dbReference>
<comment type="catalytic activity">
    <reaction evidence="10">
        <text>L-gulono-1,4-lactone + O2 = L-ascorbate + H2O2 + H(+)</text>
        <dbReference type="Rhea" id="RHEA:32363"/>
        <dbReference type="ChEBI" id="CHEBI:15378"/>
        <dbReference type="ChEBI" id="CHEBI:15379"/>
        <dbReference type="ChEBI" id="CHEBI:16240"/>
        <dbReference type="ChEBI" id="CHEBI:17587"/>
        <dbReference type="ChEBI" id="CHEBI:38290"/>
        <dbReference type="EC" id="1.1.3.8"/>
    </reaction>
</comment>
<dbReference type="InterPro" id="IPR016166">
    <property type="entry name" value="FAD-bd_PCMH"/>
</dbReference>
<dbReference type="OrthoDB" id="610608at2759"/>
<dbReference type="FunFam" id="3.30.465.10:FF:000033">
    <property type="entry name" value="L-gulonolactone oxidase 5"/>
    <property type="match status" value="1"/>
</dbReference>
<dbReference type="NCBIfam" id="TIGR01677">
    <property type="entry name" value="pln_FAD_oxido"/>
    <property type="match status" value="1"/>
</dbReference>
<dbReference type="STRING" id="4540.A0A3L6RL73"/>
<keyword evidence="14" id="KW-1185">Reference proteome</keyword>
<dbReference type="GO" id="GO:0071949">
    <property type="term" value="F:FAD binding"/>
    <property type="evidence" value="ECO:0007669"/>
    <property type="project" value="InterPro"/>
</dbReference>
<dbReference type="InterPro" id="IPR010030">
    <property type="entry name" value="GULO_Plant"/>
</dbReference>
<proteinExistence type="inferred from homology"/>
<organism evidence="13 14">
    <name type="scientific">Panicum miliaceum</name>
    <name type="common">Proso millet</name>
    <name type="synonym">Broomcorn millet</name>
    <dbReference type="NCBI Taxonomy" id="4540"/>
    <lineage>
        <taxon>Eukaryota</taxon>
        <taxon>Viridiplantae</taxon>
        <taxon>Streptophyta</taxon>
        <taxon>Embryophyta</taxon>
        <taxon>Tracheophyta</taxon>
        <taxon>Spermatophyta</taxon>
        <taxon>Magnoliopsida</taxon>
        <taxon>Liliopsida</taxon>
        <taxon>Poales</taxon>
        <taxon>Poaceae</taxon>
        <taxon>PACMAD clade</taxon>
        <taxon>Panicoideae</taxon>
        <taxon>Panicodae</taxon>
        <taxon>Paniceae</taxon>
        <taxon>Panicinae</taxon>
        <taxon>Panicum</taxon>
        <taxon>Panicum sect. Panicum</taxon>
    </lineage>
</organism>
<evidence type="ECO:0000256" key="5">
    <source>
        <dbReference type="ARBA" id="ARBA00022630"/>
    </source>
</evidence>
<evidence type="ECO:0000259" key="12">
    <source>
        <dbReference type="PROSITE" id="PS51387"/>
    </source>
</evidence>
<keyword evidence="5" id="KW-0285">Flavoprotein</keyword>
<dbReference type="InterPro" id="IPR007173">
    <property type="entry name" value="ALO_C"/>
</dbReference>
<dbReference type="Gene3D" id="1.10.45.10">
    <property type="entry name" value="Vanillyl-alcohol Oxidase, Chain A, domain 4"/>
    <property type="match status" value="1"/>
</dbReference>
<evidence type="ECO:0000313" key="13">
    <source>
        <dbReference type="EMBL" id="RLN05304.1"/>
    </source>
</evidence>
<feature type="chain" id="PRO_5018199646" description="L-gulonolactone oxidase" evidence="11">
    <location>
        <begin position="28"/>
        <end position="581"/>
    </location>
</feature>
<evidence type="ECO:0000256" key="8">
    <source>
        <dbReference type="ARBA" id="ARBA00022827"/>
    </source>
</evidence>
<dbReference type="AlphaFoldDB" id="A0A3L6RL73"/>
<dbReference type="InterPro" id="IPR016167">
    <property type="entry name" value="FAD-bd_PCMH_sub1"/>
</dbReference>
<comment type="similarity">
    <text evidence="3">Belongs to the oxygen-dependent FAD-linked oxidoreductase family.</text>
</comment>
<feature type="domain" description="FAD-binding PCMH-type" evidence="12">
    <location>
        <begin position="56"/>
        <end position="236"/>
    </location>
</feature>
<dbReference type="Pfam" id="PF01565">
    <property type="entry name" value="FAD_binding_4"/>
    <property type="match status" value="1"/>
</dbReference>
<dbReference type="Pfam" id="PF22906">
    <property type="entry name" value="GULLO2-like_3rd"/>
    <property type="match status" value="1"/>
</dbReference>
<keyword evidence="6" id="KW-0060">Ascorbate biosynthesis</keyword>
<keyword evidence="7 11" id="KW-0732">Signal</keyword>
<gene>
    <name evidence="13" type="ORF">C2845_PM13G09930</name>
</gene>
<dbReference type="InterPro" id="IPR006094">
    <property type="entry name" value="Oxid_FAD_bind_N"/>
</dbReference>
<evidence type="ECO:0000256" key="11">
    <source>
        <dbReference type="SAM" id="SignalP"/>
    </source>
</evidence>
<dbReference type="SUPFAM" id="SSF55103">
    <property type="entry name" value="FAD-linked oxidases, C-terminal domain"/>
    <property type="match status" value="1"/>
</dbReference>
<dbReference type="SUPFAM" id="SSF56176">
    <property type="entry name" value="FAD-binding/transporter-associated domain-like"/>
    <property type="match status" value="1"/>
</dbReference>
<dbReference type="GO" id="GO:0003885">
    <property type="term" value="F:D-arabinono-1,4-lactone oxidase activity"/>
    <property type="evidence" value="ECO:0007669"/>
    <property type="project" value="InterPro"/>
</dbReference>
<evidence type="ECO:0000256" key="4">
    <source>
        <dbReference type="ARBA" id="ARBA00013121"/>
    </source>
</evidence>
<dbReference type="Pfam" id="PF04030">
    <property type="entry name" value="ALO"/>
    <property type="match status" value="1"/>
</dbReference>
<reference evidence="14" key="1">
    <citation type="journal article" date="2019" name="Nat. Commun.">
        <title>The genome of broomcorn millet.</title>
        <authorList>
            <person name="Zou C."/>
            <person name="Miki D."/>
            <person name="Li D."/>
            <person name="Tang Q."/>
            <person name="Xiao L."/>
            <person name="Rajput S."/>
            <person name="Deng P."/>
            <person name="Jia W."/>
            <person name="Huang R."/>
            <person name="Zhang M."/>
            <person name="Sun Y."/>
            <person name="Hu J."/>
            <person name="Fu X."/>
            <person name="Schnable P.S."/>
            <person name="Li F."/>
            <person name="Zhang H."/>
            <person name="Feng B."/>
            <person name="Zhu X."/>
            <person name="Liu R."/>
            <person name="Schnable J.C."/>
            <person name="Zhu J.-K."/>
            <person name="Zhang H."/>
        </authorList>
    </citation>
    <scope>NUCLEOTIDE SEQUENCE [LARGE SCALE GENOMIC DNA]</scope>
</reference>
<evidence type="ECO:0000256" key="9">
    <source>
        <dbReference type="ARBA" id="ARBA00023002"/>
    </source>
</evidence>
<dbReference type="InterPro" id="IPR055154">
    <property type="entry name" value="GULLO2-like_C"/>
</dbReference>
<comment type="pathway">
    <text evidence="2">Cofactor biosynthesis; L-ascorbate biosynthesis.</text>
</comment>
<name>A0A3L6RL73_PANMI</name>
<dbReference type="InterPro" id="IPR016164">
    <property type="entry name" value="FAD-linked_Oxase-like_C"/>
</dbReference>
<evidence type="ECO:0000313" key="14">
    <source>
        <dbReference type="Proteomes" id="UP000275267"/>
    </source>
</evidence>
<dbReference type="PANTHER" id="PTHR13878:SF90">
    <property type="entry name" value="L-GULONOLACTONE OXIDASE"/>
    <property type="match status" value="1"/>
</dbReference>
<evidence type="ECO:0000256" key="1">
    <source>
        <dbReference type="ARBA" id="ARBA00001974"/>
    </source>
</evidence>
<protein>
    <recommendedName>
        <fullName evidence="4">L-gulonolactone oxidase</fullName>
        <ecNumber evidence="4">1.1.3.8</ecNumber>
    </recommendedName>
</protein>
<dbReference type="Gene3D" id="3.30.465.10">
    <property type="match status" value="1"/>
</dbReference>
<dbReference type="GO" id="GO:0019853">
    <property type="term" value="P:L-ascorbic acid biosynthetic process"/>
    <property type="evidence" value="ECO:0007669"/>
    <property type="project" value="UniProtKB-UniPathway"/>
</dbReference>
<comment type="caution">
    <text evidence="13">The sequence shown here is derived from an EMBL/GenBank/DDBJ whole genome shotgun (WGS) entry which is preliminary data.</text>
</comment>
<dbReference type="InterPro" id="IPR016169">
    <property type="entry name" value="FAD-bd_PCMH_sub2"/>
</dbReference>
<dbReference type="PROSITE" id="PS51387">
    <property type="entry name" value="FAD_PCMH"/>
    <property type="match status" value="1"/>
</dbReference>
<dbReference type="GO" id="GO:0050105">
    <property type="term" value="F:L-gulonolactone oxidase activity"/>
    <property type="evidence" value="ECO:0007669"/>
    <property type="project" value="UniProtKB-EC"/>
</dbReference>